<dbReference type="InterPro" id="IPR008979">
    <property type="entry name" value="Galactose-bd-like_sf"/>
</dbReference>
<dbReference type="Gene3D" id="2.60.120.260">
    <property type="entry name" value="Galactose-binding domain-like"/>
    <property type="match status" value="1"/>
</dbReference>
<dbReference type="InterPro" id="IPR026444">
    <property type="entry name" value="Secre_tail"/>
</dbReference>
<evidence type="ECO:0000256" key="5">
    <source>
        <dbReference type="SAM" id="SignalP"/>
    </source>
</evidence>
<dbReference type="InterPro" id="IPR052574">
    <property type="entry name" value="CDIRP"/>
</dbReference>
<dbReference type="GO" id="GO:0016798">
    <property type="term" value="F:hydrolase activity, acting on glycosyl bonds"/>
    <property type="evidence" value="ECO:0007669"/>
    <property type="project" value="InterPro"/>
</dbReference>
<dbReference type="Pfam" id="PF18962">
    <property type="entry name" value="Por_Secre_tail"/>
    <property type="match status" value="1"/>
</dbReference>
<evidence type="ECO:0000313" key="8">
    <source>
        <dbReference type="EMBL" id="OIV42597.1"/>
    </source>
</evidence>
<evidence type="ECO:0000256" key="3">
    <source>
        <dbReference type="ARBA" id="ARBA00022737"/>
    </source>
</evidence>
<evidence type="ECO:0000259" key="6">
    <source>
        <dbReference type="Pfam" id="PF02018"/>
    </source>
</evidence>
<evidence type="ECO:0000259" key="7">
    <source>
        <dbReference type="Pfam" id="PF18962"/>
    </source>
</evidence>
<dbReference type="PANTHER" id="PTHR47566">
    <property type="match status" value="1"/>
</dbReference>
<reference evidence="8 9" key="1">
    <citation type="submission" date="2016-10" db="EMBL/GenBank/DDBJ databases">
        <title>Draft Genome Sequence of Rhizobacteria Flavobacterium johnsoniae CI04.</title>
        <authorList>
            <person name="Bravo J.I."/>
            <person name="Lozano G.L."/>
            <person name="Handelsman J."/>
        </authorList>
    </citation>
    <scope>NUCLEOTIDE SEQUENCE [LARGE SCALE GENOMIC DNA]</scope>
    <source>
        <strain evidence="8 9">CI04</strain>
    </source>
</reference>
<dbReference type="SUPFAM" id="SSF49785">
    <property type="entry name" value="Galactose-binding domain-like"/>
    <property type="match status" value="1"/>
</dbReference>
<evidence type="ECO:0000313" key="9">
    <source>
        <dbReference type="Proteomes" id="UP000182826"/>
    </source>
</evidence>
<dbReference type="SUPFAM" id="SSF52058">
    <property type="entry name" value="L domain-like"/>
    <property type="match status" value="4"/>
</dbReference>
<dbReference type="PANTHER" id="PTHR47566:SF1">
    <property type="entry name" value="PROTEIN NUD1"/>
    <property type="match status" value="1"/>
</dbReference>
<accession>A0A1J7BVH9</accession>
<feature type="domain" description="Secretion system C-terminal sorting" evidence="7">
    <location>
        <begin position="1205"/>
        <end position="1275"/>
    </location>
</feature>
<dbReference type="Proteomes" id="UP000182826">
    <property type="component" value="Unassembled WGS sequence"/>
</dbReference>
<proteinExistence type="predicted"/>
<dbReference type="InterPro" id="IPR003305">
    <property type="entry name" value="CenC_carb-bd"/>
</dbReference>
<protein>
    <recommendedName>
        <fullName evidence="10">Por secretion system C-terminal sorting domain-containing protein</fullName>
    </recommendedName>
</protein>
<dbReference type="InterPro" id="IPR032675">
    <property type="entry name" value="LRR_dom_sf"/>
</dbReference>
<dbReference type="GO" id="GO:0035591">
    <property type="term" value="F:signaling adaptor activity"/>
    <property type="evidence" value="ECO:0007669"/>
    <property type="project" value="TreeGrafter"/>
</dbReference>
<sequence>MKTKLLLLLFLANFSIYAQTNLVLNGGFENWTSTTSLPYWTTQNNVTQNAAEYWEGFNSIKLSFASSASIPKITTQVPLNAGVTYVVKFKYKYLSSNFNSSHPIVLNINKNGSATTLSNSFFATDNNWATAETTFTPDQNLSYDLSISLNTLDNIGFNANIDYVQIYAKGSEQYTLIPDLNFEKKLIGIGIDSGAPDGKVLTSSISTLTSLNVTTNVHGSGLYITDLTGIQDFTALTSLNCSGHELTTLSLTKNTALTTLNCQGNLLTSLDISKNSALTSINCSNNKLTNLDVSTKLGLTTLQCVVNKLTSLDVSQNIALKSLSCSTNSLTSLDVSKNTALTSLYCNNNPLTSLNIKNGNNTAFYWDFSYHIDFRTTTQLYCISVDDVIYSNKNWSGFRDYRASYTLACDGKYTLIPDPKFEQKLRNLYIDSGELLDGKVLTASISSLKTLDVSSATITDLTGIEDFTQITTLNCSGNSINSLDISKNLALKTFNCYNNKLTSLNVSKNLKLADLNCGRNQLTSLDVSNNAALTNLNCSYTNQFALLDFSKNPALAILECRNTNLRAINLTKNLNLANLNCSNNALTILDLPDSWDFTTLDCSSNRLPLLDVSKNTNLSYFNCSNNKLTNLDVSKNNSLTTFYCNTNKLVNLNVKNGTNTILKTRSFKDNWDLRCITVDNANSANANWSTSKENIATYNGNCGTATAYTLIPDTNFEQKLIDIGIDTDGKNGKVLTANVASLTTLDVSSSNIVSLSGLEDFVSLTYLDCGRNKISYLDFSENVVLTTVYCSNNNVGVLNVSKNIFLNYLDINTNRLKWIDVSKNTALTYLDLSNNSIFDTFPELDVTSNTALTTLKCSDLDLTDLNISKNLSLTTLFCDHNKIEYIDVSKHTALNKLDCSSNLLWYLNLKNGNNKNLDLSSSDFRYNYNLACIQVDDAAYSTTNWSSKKETSANFNEVCNENYTLIPDINFEKKLIALKIDAGEPDGRIPTSRISFITFINLSNASITDLTGIQDFTSLTSLSCESNELTAINLSKNVALVDLMLNNNKLTSIDLSNNKALKTLRISENELISLDISNNTNLKSLFCMYNKLTILDVAKNKSLSDLRCSSNQLTNLDLSANPLWTINCSKNNLSTLNLKNGSNRFITNDIISLNLTENPLLKCIQVDDPDYSTKNWAERKDAAAVFSTNCSSLGLEETVFDKAAIYPNPTKGELNIQNVNLEKANVYNTLGQLVKSFTLNADNTNNTINLSDLPKGVYFIYLINQDAASAKKIIIE</sequence>
<feature type="signal peptide" evidence="5">
    <location>
        <begin position="1"/>
        <end position="20"/>
    </location>
</feature>
<dbReference type="AlphaFoldDB" id="A0A1J7BVH9"/>
<comment type="caution">
    <text evidence="8">The sequence shown here is derived from an EMBL/GenBank/DDBJ whole genome shotgun (WGS) entry which is preliminary data.</text>
</comment>
<keyword evidence="1" id="KW-0433">Leucine-rich repeat</keyword>
<organism evidence="8 9">
    <name type="scientific">Flavobacterium johnsoniae</name>
    <name type="common">Cytophaga johnsonae</name>
    <dbReference type="NCBI Taxonomy" id="986"/>
    <lineage>
        <taxon>Bacteria</taxon>
        <taxon>Pseudomonadati</taxon>
        <taxon>Bacteroidota</taxon>
        <taxon>Flavobacteriia</taxon>
        <taxon>Flavobacteriales</taxon>
        <taxon>Flavobacteriaceae</taxon>
        <taxon>Flavobacterium</taxon>
    </lineage>
</organism>
<dbReference type="NCBIfam" id="TIGR04183">
    <property type="entry name" value="Por_Secre_tail"/>
    <property type="match status" value="1"/>
</dbReference>
<dbReference type="EMBL" id="MLFK01000005">
    <property type="protein sequence ID" value="OIV42597.1"/>
    <property type="molecule type" value="Genomic_DNA"/>
</dbReference>
<keyword evidence="3" id="KW-0677">Repeat</keyword>
<evidence type="ECO:0000256" key="2">
    <source>
        <dbReference type="ARBA" id="ARBA00022729"/>
    </source>
</evidence>
<dbReference type="Gene3D" id="3.80.10.10">
    <property type="entry name" value="Ribonuclease Inhibitor"/>
    <property type="match status" value="4"/>
</dbReference>
<evidence type="ECO:0000256" key="1">
    <source>
        <dbReference type="ARBA" id="ARBA00022614"/>
    </source>
</evidence>
<evidence type="ECO:0008006" key="10">
    <source>
        <dbReference type="Google" id="ProtNLM"/>
    </source>
</evidence>
<dbReference type="RefSeq" id="WP_071635889.1">
    <property type="nucleotide sequence ID" value="NZ_MLFK01000005.1"/>
</dbReference>
<keyword evidence="9" id="KW-1185">Reference proteome</keyword>
<feature type="chain" id="PRO_5009643744" description="Por secretion system C-terminal sorting domain-containing protein" evidence="5">
    <location>
        <begin position="21"/>
        <end position="1276"/>
    </location>
</feature>
<keyword evidence="2 5" id="KW-0732">Signal</keyword>
<gene>
    <name evidence="8" type="ORF">BKM63_06915</name>
</gene>
<keyword evidence="4" id="KW-0378">Hydrolase</keyword>
<dbReference type="OrthoDB" id="3179827at2"/>
<feature type="domain" description="CBM-cenC" evidence="6">
    <location>
        <begin position="21"/>
        <end position="141"/>
    </location>
</feature>
<name>A0A1J7BVH9_FLAJO</name>
<dbReference type="Pfam" id="PF02018">
    <property type="entry name" value="CBM_4_9"/>
    <property type="match status" value="1"/>
</dbReference>
<evidence type="ECO:0000256" key="4">
    <source>
        <dbReference type="ARBA" id="ARBA00022801"/>
    </source>
</evidence>